<dbReference type="InterPro" id="IPR020617">
    <property type="entry name" value="Thiolase_C"/>
</dbReference>
<evidence type="ECO:0000256" key="1">
    <source>
        <dbReference type="ARBA" id="ARBA00010982"/>
    </source>
</evidence>
<comment type="caution">
    <text evidence="11">The sequence shown here is derived from an EMBL/GenBank/DDBJ whole genome shotgun (WGS) entry which is preliminary data.</text>
</comment>
<evidence type="ECO:0000256" key="4">
    <source>
        <dbReference type="ARBA" id="ARBA00023315"/>
    </source>
</evidence>
<dbReference type="InterPro" id="IPR016039">
    <property type="entry name" value="Thiolase-like"/>
</dbReference>
<evidence type="ECO:0000256" key="5">
    <source>
        <dbReference type="ARBA" id="ARBA00030755"/>
    </source>
</evidence>
<dbReference type="GO" id="GO:0003985">
    <property type="term" value="F:acetyl-CoA C-acetyltransferase activity"/>
    <property type="evidence" value="ECO:0007669"/>
    <property type="project" value="UniProtKB-EC"/>
</dbReference>
<gene>
    <name evidence="11" type="ORF">JD276_13260</name>
</gene>
<dbReference type="EMBL" id="JAEHOH010000020">
    <property type="protein sequence ID" value="MBK0419999.1"/>
    <property type="molecule type" value="Genomic_DNA"/>
</dbReference>
<feature type="domain" description="Thiolase N-terminal" evidence="9">
    <location>
        <begin position="6"/>
        <end position="260"/>
    </location>
</feature>
<proteinExistence type="inferred from homology"/>
<evidence type="ECO:0000256" key="6">
    <source>
        <dbReference type="ARBA" id="ARBA00040529"/>
    </source>
</evidence>
<feature type="active site" description="Acyl-thioester intermediate" evidence="7">
    <location>
        <position position="89"/>
    </location>
</feature>
<evidence type="ECO:0000256" key="3">
    <source>
        <dbReference type="ARBA" id="ARBA00022679"/>
    </source>
</evidence>
<name>A0A934Q852_9MICO</name>
<dbReference type="RefSeq" id="WP_200116141.1">
    <property type="nucleotide sequence ID" value="NZ_JAEHOH010000020.1"/>
</dbReference>
<dbReference type="CDD" id="cd00751">
    <property type="entry name" value="thiolase"/>
    <property type="match status" value="1"/>
</dbReference>
<evidence type="ECO:0000256" key="7">
    <source>
        <dbReference type="PIRSR" id="PIRSR000429-1"/>
    </source>
</evidence>
<evidence type="ECO:0000256" key="8">
    <source>
        <dbReference type="RuleBase" id="RU003557"/>
    </source>
</evidence>
<keyword evidence="12" id="KW-1185">Reference proteome</keyword>
<dbReference type="InterPro" id="IPR020610">
    <property type="entry name" value="Thiolase_AS"/>
</dbReference>
<feature type="active site" description="Proton acceptor" evidence="7">
    <location>
        <position position="348"/>
    </location>
</feature>
<comment type="similarity">
    <text evidence="1 8">Belongs to the thiolase-like superfamily. Thiolase family.</text>
</comment>
<evidence type="ECO:0000256" key="2">
    <source>
        <dbReference type="ARBA" id="ARBA00012705"/>
    </source>
</evidence>
<dbReference type="Proteomes" id="UP000608530">
    <property type="component" value="Unassembled WGS sequence"/>
</dbReference>
<dbReference type="EC" id="2.3.1.9" evidence="2"/>
<dbReference type="Pfam" id="PF00108">
    <property type="entry name" value="Thiolase_N"/>
    <property type="match status" value="1"/>
</dbReference>
<feature type="active site" description="Proton acceptor" evidence="7">
    <location>
        <position position="378"/>
    </location>
</feature>
<evidence type="ECO:0000313" key="11">
    <source>
        <dbReference type="EMBL" id="MBK0419999.1"/>
    </source>
</evidence>
<reference evidence="11" key="1">
    <citation type="submission" date="2020-12" db="EMBL/GenBank/DDBJ databases">
        <title>Leucobacter sp. CAS1, isolated from Chromium sludge.</title>
        <authorList>
            <person name="Xu Z."/>
        </authorList>
    </citation>
    <scope>NUCLEOTIDE SEQUENCE</scope>
    <source>
        <strain evidence="11">CSA1</strain>
    </source>
</reference>
<evidence type="ECO:0000259" key="10">
    <source>
        <dbReference type="Pfam" id="PF02803"/>
    </source>
</evidence>
<dbReference type="SUPFAM" id="SSF53901">
    <property type="entry name" value="Thiolase-like"/>
    <property type="match status" value="2"/>
</dbReference>
<dbReference type="PROSITE" id="PS00098">
    <property type="entry name" value="THIOLASE_1"/>
    <property type="match status" value="1"/>
</dbReference>
<dbReference type="InterPro" id="IPR020616">
    <property type="entry name" value="Thiolase_N"/>
</dbReference>
<keyword evidence="3 8" id="KW-0808">Transferase</keyword>
<protein>
    <recommendedName>
        <fullName evidence="6">Probable acetyl-CoA acetyltransferase</fullName>
        <ecNumber evidence="2">2.3.1.9</ecNumber>
    </recommendedName>
    <alternativeName>
        <fullName evidence="5">Acetoacetyl-CoA thiolase</fullName>
    </alternativeName>
</protein>
<dbReference type="NCBIfam" id="TIGR01930">
    <property type="entry name" value="AcCoA-C-Actrans"/>
    <property type="match status" value="1"/>
</dbReference>
<evidence type="ECO:0000313" key="12">
    <source>
        <dbReference type="Proteomes" id="UP000608530"/>
    </source>
</evidence>
<dbReference type="PROSITE" id="PS00737">
    <property type="entry name" value="THIOLASE_2"/>
    <property type="match status" value="1"/>
</dbReference>
<dbReference type="PANTHER" id="PTHR18919">
    <property type="entry name" value="ACETYL-COA C-ACYLTRANSFERASE"/>
    <property type="match status" value="1"/>
</dbReference>
<organism evidence="11 12">
    <name type="scientific">Leucobacter chromiisoli</name>
    <dbReference type="NCBI Taxonomy" id="2796471"/>
    <lineage>
        <taxon>Bacteria</taxon>
        <taxon>Bacillati</taxon>
        <taxon>Actinomycetota</taxon>
        <taxon>Actinomycetes</taxon>
        <taxon>Micrococcales</taxon>
        <taxon>Microbacteriaceae</taxon>
        <taxon>Leucobacter</taxon>
    </lineage>
</organism>
<dbReference type="InterPro" id="IPR002155">
    <property type="entry name" value="Thiolase"/>
</dbReference>
<accession>A0A934Q852</accession>
<dbReference type="Pfam" id="PF02803">
    <property type="entry name" value="Thiolase_C"/>
    <property type="match status" value="1"/>
</dbReference>
<dbReference type="Gene3D" id="3.40.47.10">
    <property type="match status" value="1"/>
</dbReference>
<dbReference type="FunFam" id="3.40.47.10:FF:000010">
    <property type="entry name" value="Acetyl-CoA acetyltransferase (Thiolase)"/>
    <property type="match status" value="1"/>
</dbReference>
<dbReference type="AlphaFoldDB" id="A0A934Q852"/>
<feature type="domain" description="Thiolase C-terminal" evidence="10">
    <location>
        <begin position="269"/>
        <end position="391"/>
    </location>
</feature>
<dbReference type="PIRSF" id="PIRSF000429">
    <property type="entry name" value="Ac-CoA_Ac_transf"/>
    <property type="match status" value="1"/>
</dbReference>
<dbReference type="InterPro" id="IPR020615">
    <property type="entry name" value="Thiolase_acyl_enz_int_AS"/>
</dbReference>
<dbReference type="PROSITE" id="PS00099">
    <property type="entry name" value="THIOLASE_3"/>
    <property type="match status" value="1"/>
</dbReference>
<evidence type="ECO:0000259" key="9">
    <source>
        <dbReference type="Pfam" id="PF00108"/>
    </source>
</evidence>
<sequence>MTSTFVYDAVRTPFGRAAGGLSGVRPDDLAAVVMRAAVERAGIDPARIADVIFGDANQAGEDNRNVARFGALLAGFPTSVTGVTVNRLCASSVEAVIQGARAIESGDADVILAGGVESMSRAPFVVEKSARPWPAVGNQTLWNTSIGWRMVNRALPGHWTISNGEAAEKVARERGITREEQDAFAARSHRLAADAWAEGRYDAEIVQVPGAELARDEGIRDGTSPEKLAGLAPLFAPPGEGTVTAGNASSINDGASAVLLGGEGALDAEPLARIAGRAAHGVDPDDFPIAPVEAANAALARAGRTWADVDFVELNEAFASQTLACLRGWPELDPERLNVHGGAIAIGHPLGASGGRIIGHAAHELRRRGGGVAVATICIGVGQGLAVVLER</sequence>
<dbReference type="PANTHER" id="PTHR18919:SF107">
    <property type="entry name" value="ACETYL-COA ACETYLTRANSFERASE, CYTOSOLIC"/>
    <property type="match status" value="1"/>
</dbReference>
<keyword evidence="4 8" id="KW-0012">Acyltransferase</keyword>
<dbReference type="InterPro" id="IPR020613">
    <property type="entry name" value="Thiolase_CS"/>
</dbReference>